<feature type="transmembrane region" description="Helical" evidence="2">
    <location>
        <begin position="200"/>
        <end position="225"/>
    </location>
</feature>
<proteinExistence type="predicted"/>
<gene>
    <name evidence="4" type="ORF">IAA17_06675</name>
</gene>
<evidence type="ECO:0000256" key="2">
    <source>
        <dbReference type="SAM" id="Phobius"/>
    </source>
</evidence>
<evidence type="ECO:0000313" key="4">
    <source>
        <dbReference type="EMBL" id="HIZ79457.1"/>
    </source>
</evidence>
<dbReference type="AlphaFoldDB" id="A0A9D2GIF2"/>
<sequence>MMKKWLCILGLSAAVVWTAGMSGENVSAASAPTGEKTVVYRDAEGITEIPQTVEGENGEGPYYLAERERLRERWEDDFAFTVVFEEYGSDFYMLEGVKLAAGRKEPFNEDRGGLLLSAIGVSPEDYAVEQVVWNGESYRNEDGVLCRNALATGKKRVWDERVIYRSGKEENGEKPAGRNVPEQGNRGSRETKQESSGAGLWFRAAALILSLGLLLLFAAAVLYWYREKKKKAEQENEGC</sequence>
<organism evidence="4 5">
    <name type="scientific">Candidatus Lachnoclostridium stercorigallinarum</name>
    <dbReference type="NCBI Taxonomy" id="2838634"/>
    <lineage>
        <taxon>Bacteria</taxon>
        <taxon>Bacillati</taxon>
        <taxon>Bacillota</taxon>
        <taxon>Clostridia</taxon>
        <taxon>Lachnospirales</taxon>
        <taxon>Lachnospiraceae</taxon>
    </lineage>
</organism>
<evidence type="ECO:0000256" key="3">
    <source>
        <dbReference type="SAM" id="SignalP"/>
    </source>
</evidence>
<name>A0A9D2GIF2_9FIRM</name>
<reference evidence="4" key="2">
    <citation type="submission" date="2021-04" db="EMBL/GenBank/DDBJ databases">
        <authorList>
            <person name="Gilroy R."/>
        </authorList>
    </citation>
    <scope>NUCLEOTIDE SEQUENCE</scope>
    <source>
        <strain evidence="4">ChiBcec1-1093</strain>
    </source>
</reference>
<feature type="signal peptide" evidence="3">
    <location>
        <begin position="1"/>
        <end position="19"/>
    </location>
</feature>
<feature type="chain" id="PRO_5039565174" evidence="3">
    <location>
        <begin position="20"/>
        <end position="239"/>
    </location>
</feature>
<keyword evidence="3" id="KW-0732">Signal</keyword>
<evidence type="ECO:0000256" key="1">
    <source>
        <dbReference type="SAM" id="MobiDB-lite"/>
    </source>
</evidence>
<keyword evidence="2" id="KW-0472">Membrane</keyword>
<comment type="caution">
    <text evidence="4">The sequence shown here is derived from an EMBL/GenBank/DDBJ whole genome shotgun (WGS) entry which is preliminary data.</text>
</comment>
<keyword evidence="2" id="KW-0812">Transmembrane</keyword>
<feature type="region of interest" description="Disordered" evidence="1">
    <location>
        <begin position="169"/>
        <end position="192"/>
    </location>
</feature>
<keyword evidence="2" id="KW-1133">Transmembrane helix</keyword>
<protein>
    <submittedName>
        <fullName evidence="4">Uncharacterized protein</fullName>
    </submittedName>
</protein>
<evidence type="ECO:0000313" key="5">
    <source>
        <dbReference type="Proteomes" id="UP000824101"/>
    </source>
</evidence>
<dbReference type="Proteomes" id="UP000824101">
    <property type="component" value="Unassembled WGS sequence"/>
</dbReference>
<dbReference type="EMBL" id="DXBC01000105">
    <property type="protein sequence ID" value="HIZ79457.1"/>
    <property type="molecule type" value="Genomic_DNA"/>
</dbReference>
<accession>A0A9D2GIF2</accession>
<reference evidence="4" key="1">
    <citation type="journal article" date="2021" name="PeerJ">
        <title>Extensive microbial diversity within the chicken gut microbiome revealed by metagenomics and culture.</title>
        <authorList>
            <person name="Gilroy R."/>
            <person name="Ravi A."/>
            <person name="Getino M."/>
            <person name="Pursley I."/>
            <person name="Horton D.L."/>
            <person name="Alikhan N.F."/>
            <person name="Baker D."/>
            <person name="Gharbi K."/>
            <person name="Hall N."/>
            <person name="Watson M."/>
            <person name="Adriaenssens E.M."/>
            <person name="Foster-Nyarko E."/>
            <person name="Jarju S."/>
            <person name="Secka A."/>
            <person name="Antonio M."/>
            <person name="Oren A."/>
            <person name="Chaudhuri R.R."/>
            <person name="La Ragione R."/>
            <person name="Hildebrand F."/>
            <person name="Pallen M.J."/>
        </authorList>
    </citation>
    <scope>NUCLEOTIDE SEQUENCE</scope>
    <source>
        <strain evidence="4">ChiBcec1-1093</strain>
    </source>
</reference>